<dbReference type="STRING" id="665467.SAMN02982931_03917"/>
<gene>
    <name evidence="7" type="ORF">SAMN02982931_03917</name>
</gene>
<dbReference type="EMBL" id="FMXQ01000009">
    <property type="protein sequence ID" value="SDB50399.1"/>
    <property type="molecule type" value="Genomic_DNA"/>
</dbReference>
<dbReference type="AlphaFoldDB" id="A0A1G6DYY6"/>
<dbReference type="PRINTS" id="PR00368">
    <property type="entry name" value="FADPNR"/>
</dbReference>
<name>A0A1G6DYY6_9HYPH</name>
<accession>A0A1G6DYY6</accession>
<dbReference type="InterPro" id="IPR023753">
    <property type="entry name" value="FAD/NAD-binding_dom"/>
</dbReference>
<dbReference type="InterPro" id="IPR036188">
    <property type="entry name" value="FAD/NAD-bd_sf"/>
</dbReference>
<evidence type="ECO:0000259" key="6">
    <source>
        <dbReference type="Pfam" id="PF07992"/>
    </source>
</evidence>
<evidence type="ECO:0000256" key="4">
    <source>
        <dbReference type="ARBA" id="ARBA00023002"/>
    </source>
</evidence>
<keyword evidence="8" id="KW-1185">Reference proteome</keyword>
<keyword evidence="2" id="KW-0285">Flavoprotein</keyword>
<dbReference type="InterPro" id="IPR051169">
    <property type="entry name" value="NADH-Q_oxidoreductase"/>
</dbReference>
<proteinExistence type="predicted"/>
<feature type="region of interest" description="Disordered" evidence="5">
    <location>
        <begin position="382"/>
        <end position="401"/>
    </location>
</feature>
<organism evidence="7 8">
    <name type="scientific">Bauldia litoralis</name>
    <dbReference type="NCBI Taxonomy" id="665467"/>
    <lineage>
        <taxon>Bacteria</taxon>
        <taxon>Pseudomonadati</taxon>
        <taxon>Pseudomonadota</taxon>
        <taxon>Alphaproteobacteria</taxon>
        <taxon>Hyphomicrobiales</taxon>
        <taxon>Kaistiaceae</taxon>
        <taxon>Bauldia</taxon>
    </lineage>
</organism>
<evidence type="ECO:0000313" key="8">
    <source>
        <dbReference type="Proteomes" id="UP000199071"/>
    </source>
</evidence>
<sequence>MMARSAQHPGGAASPVGRSIVLVGAGHSHLHILKQAGLFAARGYALTVIAPDDFWYSGAASGVLSGQYRPGSERIDIAALIAGSGATLVRSCLAAIDRAARRLVSEDGTAVPFDVVSLNLGSAPVPLPGDNRNVFDVKPVAHLDRLRGALETRHQTNPKAQTRIAIVGGGLTGFEIAASLERLGQRLDAPFSITVHGGDRPLADLAKPIAAGVIHALRRRGIAVPDGSRVVSVDDRVLTLADGRIEPADFVVNASGLAPAPVIAGLGLPLASDGSLHVDPWLRSTGDTAVFAAGDCIAFDGEPLPRVGVYAVRQAPVILHNMLATLEGTPLTRFEPQKHFLTIMNLGDDTGLALRAGLHWRGRLAWCLKDAIDRRFLANHRPDPMPATVPADRPELSRSQS</sequence>
<evidence type="ECO:0000256" key="3">
    <source>
        <dbReference type="ARBA" id="ARBA00022827"/>
    </source>
</evidence>
<dbReference type="GO" id="GO:0003955">
    <property type="term" value="F:NAD(P)H dehydrogenase (quinone) activity"/>
    <property type="evidence" value="ECO:0007669"/>
    <property type="project" value="TreeGrafter"/>
</dbReference>
<evidence type="ECO:0000256" key="2">
    <source>
        <dbReference type="ARBA" id="ARBA00022630"/>
    </source>
</evidence>
<keyword evidence="4" id="KW-0560">Oxidoreductase</keyword>
<evidence type="ECO:0000256" key="5">
    <source>
        <dbReference type="SAM" id="MobiDB-lite"/>
    </source>
</evidence>
<dbReference type="PRINTS" id="PR00411">
    <property type="entry name" value="PNDRDTASEI"/>
</dbReference>
<evidence type="ECO:0000256" key="1">
    <source>
        <dbReference type="ARBA" id="ARBA00001974"/>
    </source>
</evidence>
<reference evidence="7 8" key="1">
    <citation type="submission" date="2016-10" db="EMBL/GenBank/DDBJ databases">
        <authorList>
            <person name="de Groot N.N."/>
        </authorList>
    </citation>
    <scope>NUCLEOTIDE SEQUENCE [LARGE SCALE GENOMIC DNA]</scope>
    <source>
        <strain evidence="7 8">ATCC 35022</strain>
    </source>
</reference>
<protein>
    <submittedName>
        <fullName evidence="7">NADH dehydrogenase, FAD-containing subunit</fullName>
    </submittedName>
</protein>
<dbReference type="Pfam" id="PF07992">
    <property type="entry name" value="Pyr_redox_2"/>
    <property type="match status" value="1"/>
</dbReference>
<dbReference type="SUPFAM" id="SSF51905">
    <property type="entry name" value="FAD/NAD(P)-binding domain"/>
    <property type="match status" value="2"/>
</dbReference>
<dbReference type="Gene3D" id="3.50.50.100">
    <property type="match status" value="1"/>
</dbReference>
<dbReference type="Proteomes" id="UP000199071">
    <property type="component" value="Unassembled WGS sequence"/>
</dbReference>
<dbReference type="GO" id="GO:0019646">
    <property type="term" value="P:aerobic electron transport chain"/>
    <property type="evidence" value="ECO:0007669"/>
    <property type="project" value="TreeGrafter"/>
</dbReference>
<dbReference type="PANTHER" id="PTHR42913">
    <property type="entry name" value="APOPTOSIS-INDUCING FACTOR 1"/>
    <property type="match status" value="1"/>
</dbReference>
<feature type="compositionally biased region" description="Basic and acidic residues" evidence="5">
    <location>
        <begin position="392"/>
        <end position="401"/>
    </location>
</feature>
<comment type="cofactor">
    <cofactor evidence="1">
        <name>FAD</name>
        <dbReference type="ChEBI" id="CHEBI:57692"/>
    </cofactor>
</comment>
<evidence type="ECO:0000313" key="7">
    <source>
        <dbReference type="EMBL" id="SDB50399.1"/>
    </source>
</evidence>
<keyword evidence="3" id="KW-0274">FAD</keyword>
<dbReference type="PANTHER" id="PTHR42913:SF9">
    <property type="entry name" value="SLR1591 PROTEIN"/>
    <property type="match status" value="1"/>
</dbReference>
<feature type="domain" description="FAD/NAD(P)-binding" evidence="6">
    <location>
        <begin position="19"/>
        <end position="314"/>
    </location>
</feature>